<sequence>MREVQLNIDKLIESKDSLYKLFIRRTEKIEKAKSMRDSIIKDLKS</sequence>
<organism evidence="1">
    <name type="scientific">marine sediment metagenome</name>
    <dbReference type="NCBI Taxonomy" id="412755"/>
    <lineage>
        <taxon>unclassified sequences</taxon>
        <taxon>metagenomes</taxon>
        <taxon>ecological metagenomes</taxon>
    </lineage>
</organism>
<dbReference type="EMBL" id="LAZR01004110">
    <property type="protein sequence ID" value="KKN11683.1"/>
    <property type="molecule type" value="Genomic_DNA"/>
</dbReference>
<comment type="caution">
    <text evidence="1">The sequence shown here is derived from an EMBL/GenBank/DDBJ whole genome shotgun (WGS) entry which is preliminary data.</text>
</comment>
<name>A0A0F9R2E0_9ZZZZ</name>
<dbReference type="AlphaFoldDB" id="A0A0F9R2E0"/>
<evidence type="ECO:0000313" key="1">
    <source>
        <dbReference type="EMBL" id="KKN11683.1"/>
    </source>
</evidence>
<accession>A0A0F9R2E0</accession>
<protein>
    <submittedName>
        <fullName evidence="1">Uncharacterized protein</fullName>
    </submittedName>
</protein>
<reference evidence="1" key="1">
    <citation type="journal article" date="2015" name="Nature">
        <title>Complex archaea that bridge the gap between prokaryotes and eukaryotes.</title>
        <authorList>
            <person name="Spang A."/>
            <person name="Saw J.H."/>
            <person name="Jorgensen S.L."/>
            <person name="Zaremba-Niedzwiedzka K."/>
            <person name="Martijn J."/>
            <person name="Lind A.E."/>
            <person name="van Eijk R."/>
            <person name="Schleper C."/>
            <person name="Guy L."/>
            <person name="Ettema T.J."/>
        </authorList>
    </citation>
    <scope>NUCLEOTIDE SEQUENCE</scope>
</reference>
<proteinExistence type="predicted"/>
<gene>
    <name evidence="1" type="ORF">LCGC14_1024110</name>
</gene>